<sequence length="166" mass="18520">MSNPIHDSSTVQSILDLKDALESLPSSSRLSNSDTEAIYALAHQLVVQGRYETAYRYFSLLTLYKPTHVTYLQGLALCYRMLERYDEALNVYSFLATIDTANVDHTIAIVECLLLKREFDEARQNVELVLQYCKENATTNTKAGERAQVLMDLLRGPAQGAVPAGA</sequence>
<comment type="similarity">
    <text evidence="1">Belongs to the LcrH/SycD chaperone family.</text>
</comment>
<organism evidence="2 3">
    <name type="scientific">Acidovorax soli</name>
    <dbReference type="NCBI Taxonomy" id="592050"/>
    <lineage>
        <taxon>Bacteria</taxon>
        <taxon>Pseudomonadati</taxon>
        <taxon>Pseudomonadota</taxon>
        <taxon>Betaproteobacteria</taxon>
        <taxon>Burkholderiales</taxon>
        <taxon>Comamonadaceae</taxon>
        <taxon>Acidovorax</taxon>
    </lineage>
</organism>
<gene>
    <name evidence="2" type="ORF">HNP48_005627</name>
</gene>
<dbReference type="Gene3D" id="1.25.40.10">
    <property type="entry name" value="Tetratricopeptide repeat domain"/>
    <property type="match status" value="1"/>
</dbReference>
<dbReference type="Proteomes" id="UP000575083">
    <property type="component" value="Unassembled WGS sequence"/>
</dbReference>
<dbReference type="PRINTS" id="PR01595">
    <property type="entry name" value="SYCDCHAPRONE"/>
</dbReference>
<proteinExistence type="inferred from homology"/>
<dbReference type="AlphaFoldDB" id="A0A7X0PJ55"/>
<comment type="caution">
    <text evidence="2">The sequence shown here is derived from an EMBL/GenBank/DDBJ whole genome shotgun (WGS) entry which is preliminary data.</text>
</comment>
<dbReference type="InterPro" id="IPR005415">
    <property type="entry name" value="T3SS_Ca_resp_chp_LcrH/SycD"/>
</dbReference>
<keyword evidence="3" id="KW-1185">Reference proteome</keyword>
<dbReference type="InterPro" id="IPR011990">
    <property type="entry name" value="TPR-like_helical_dom_sf"/>
</dbReference>
<dbReference type="Pfam" id="PF07720">
    <property type="entry name" value="TPR_3"/>
    <property type="match status" value="2"/>
</dbReference>
<name>A0A7X0PJ55_9BURK</name>
<protein>
    <submittedName>
        <fullName evidence="2">Type III secretion system low calcium response chaperone LcrH/SycD</fullName>
    </submittedName>
</protein>
<reference evidence="2 3" key="1">
    <citation type="submission" date="2020-08" db="EMBL/GenBank/DDBJ databases">
        <title>Functional genomics of gut bacteria from endangered species of beetles.</title>
        <authorList>
            <person name="Carlos-Shanley C."/>
        </authorList>
    </citation>
    <scope>NUCLEOTIDE SEQUENCE [LARGE SCALE GENOMIC DNA]</scope>
    <source>
        <strain evidence="2 3">S00198</strain>
    </source>
</reference>
<dbReference type="SUPFAM" id="SSF48452">
    <property type="entry name" value="TPR-like"/>
    <property type="match status" value="1"/>
</dbReference>
<dbReference type="RefSeq" id="WP_184863373.1">
    <property type="nucleotide sequence ID" value="NZ_JACHLK010000015.1"/>
</dbReference>
<accession>A0A7X0PJ55</accession>
<dbReference type="InterPro" id="IPR011716">
    <property type="entry name" value="TPR-3"/>
</dbReference>
<evidence type="ECO:0000313" key="2">
    <source>
        <dbReference type="EMBL" id="MBB6562910.1"/>
    </source>
</evidence>
<evidence type="ECO:0000313" key="3">
    <source>
        <dbReference type="Proteomes" id="UP000575083"/>
    </source>
</evidence>
<dbReference type="InterPro" id="IPR019734">
    <property type="entry name" value="TPR_rpt"/>
</dbReference>
<dbReference type="SMART" id="SM00028">
    <property type="entry name" value="TPR"/>
    <property type="match status" value="2"/>
</dbReference>
<evidence type="ECO:0000256" key="1">
    <source>
        <dbReference type="ARBA" id="ARBA00010244"/>
    </source>
</evidence>
<dbReference type="EMBL" id="JACHLK010000015">
    <property type="protein sequence ID" value="MBB6562910.1"/>
    <property type="molecule type" value="Genomic_DNA"/>
</dbReference>